<sequence>MRFITVRQLQQEFGMPVLEASTLIASQRSTASRRHRLLRLATTACVLASGASIIADLHWPTAMVEALWLAGLVLVFLTLYLIHRDARAPILAAARAWRDGATSKPDE</sequence>
<organism evidence="2 3">
    <name type="scientific">Rhodanobacter humi</name>
    <dbReference type="NCBI Taxonomy" id="1888173"/>
    <lineage>
        <taxon>Bacteria</taxon>
        <taxon>Pseudomonadati</taxon>
        <taxon>Pseudomonadota</taxon>
        <taxon>Gammaproteobacteria</taxon>
        <taxon>Lysobacterales</taxon>
        <taxon>Rhodanobacteraceae</taxon>
        <taxon>Rhodanobacter</taxon>
    </lineage>
</organism>
<keyword evidence="3" id="KW-1185">Reference proteome</keyword>
<dbReference type="Proteomes" id="UP001562159">
    <property type="component" value="Unassembled WGS sequence"/>
</dbReference>
<name>A0ABV4AN10_9GAMM</name>
<gene>
    <name evidence="2" type="ORF">AB7878_05055</name>
</gene>
<reference evidence="2 3" key="1">
    <citation type="submission" date="2024-07" db="EMBL/GenBank/DDBJ databases">
        <title>Molecular mechanisms and environmental adaptations of flagellar loss and biofilm growth of Rhodanobacter under environmental stress.</title>
        <authorList>
            <person name="Chen M."/>
        </authorList>
    </citation>
    <scope>NUCLEOTIDE SEQUENCE [LARGE SCALE GENOMIC DNA]</scope>
    <source>
        <strain evidence="2 3">RS22</strain>
    </source>
</reference>
<evidence type="ECO:0000313" key="3">
    <source>
        <dbReference type="Proteomes" id="UP001562159"/>
    </source>
</evidence>
<proteinExistence type="predicted"/>
<protein>
    <recommendedName>
        <fullName evidence="4">DUF202 domain-containing protein</fullName>
    </recommendedName>
</protein>
<feature type="transmembrane region" description="Helical" evidence="1">
    <location>
        <begin position="37"/>
        <end position="55"/>
    </location>
</feature>
<evidence type="ECO:0000313" key="2">
    <source>
        <dbReference type="EMBL" id="MEY2181777.1"/>
    </source>
</evidence>
<comment type="caution">
    <text evidence="2">The sequence shown here is derived from an EMBL/GenBank/DDBJ whole genome shotgun (WGS) entry which is preliminary data.</text>
</comment>
<keyword evidence="1" id="KW-1133">Transmembrane helix</keyword>
<keyword evidence="1" id="KW-0812">Transmembrane</keyword>
<evidence type="ECO:0000256" key="1">
    <source>
        <dbReference type="SAM" id="Phobius"/>
    </source>
</evidence>
<accession>A0ABV4AN10</accession>
<evidence type="ECO:0008006" key="4">
    <source>
        <dbReference type="Google" id="ProtNLM"/>
    </source>
</evidence>
<dbReference type="EMBL" id="JBGBPY010000001">
    <property type="protein sequence ID" value="MEY2181777.1"/>
    <property type="molecule type" value="Genomic_DNA"/>
</dbReference>
<feature type="transmembrane region" description="Helical" evidence="1">
    <location>
        <begin position="61"/>
        <end position="82"/>
    </location>
</feature>
<keyword evidence="1" id="KW-0472">Membrane</keyword>